<comment type="caution">
    <text evidence="1">The sequence shown here is derived from an EMBL/GenBank/DDBJ whole genome shotgun (WGS) entry which is preliminary data.</text>
</comment>
<proteinExistence type="predicted"/>
<accession>A0ACC3MGF1</accession>
<sequence length="600" mass="67087">MDRYRPNHERYRDARDRSYQAPSYQDPDNHYRNRDYRDYPRSRSRSPPRRLDYDDEGYAADAYDVGAQVVRASTDVNRSDVLKYIQNRGRAPPARERPQERTTGLFPRHDGPRGIMLYEEYPAPPPPNHGEKDQGDSYKGWNFVLVRNLKESATEEIFAKGMEKLYRGNDEQEGGATPQSIKRVLLIRDRETDQSMGFGFVEFHVAGDAYEAVQKARGEAMGGKVFTIASRHVSVSYPHVGVFPPDAVWDRPEWNEKFRFAIEGKSGRHRYHDRRYYASIFVVNEQSPHADPGLFRELTDAEKATSAPIKGKRTETLETKTKKRKAPGAVVPALLNQWNTKQAELRGEQDAAVARVEPRQPATRVNAIVPVTSSTATSPPVSDEQTFAHEGEVVACYLCASQFKSKDGIIKHLKESEMHAKYLQDESLKKRAYERLQKKDIDIGTTVKLPPPAERMDLDHDASKPQYRDRAKERRKEEAQTGGQRVGFSLTGLGGKKSAGGRAAGSPSSSDTEKGNAVQLSSGIGANIMKKKGYVEGQGLGAGGGMTAPIEQNVYAAGVGLGHESSKRGDAVEEAERMTKGGGYQEMGRELQHSRYHNLK</sequence>
<evidence type="ECO:0000313" key="2">
    <source>
        <dbReference type="Proteomes" id="UP001281147"/>
    </source>
</evidence>
<evidence type="ECO:0000313" key="1">
    <source>
        <dbReference type="EMBL" id="KAK3691504.1"/>
    </source>
</evidence>
<dbReference type="Proteomes" id="UP001281147">
    <property type="component" value="Unassembled WGS sequence"/>
</dbReference>
<gene>
    <name evidence="1" type="ORF">LTR37_018642</name>
</gene>
<dbReference type="EMBL" id="JAUTXU010000265">
    <property type="protein sequence ID" value="KAK3691504.1"/>
    <property type="molecule type" value="Genomic_DNA"/>
</dbReference>
<name>A0ACC3MGF1_9PEZI</name>
<organism evidence="1 2">
    <name type="scientific">Vermiconidia calcicola</name>
    <dbReference type="NCBI Taxonomy" id="1690605"/>
    <lineage>
        <taxon>Eukaryota</taxon>
        <taxon>Fungi</taxon>
        <taxon>Dikarya</taxon>
        <taxon>Ascomycota</taxon>
        <taxon>Pezizomycotina</taxon>
        <taxon>Dothideomycetes</taxon>
        <taxon>Dothideomycetidae</taxon>
        <taxon>Mycosphaerellales</taxon>
        <taxon>Extremaceae</taxon>
        <taxon>Vermiconidia</taxon>
    </lineage>
</organism>
<protein>
    <submittedName>
        <fullName evidence="1">Uncharacterized protein</fullName>
    </submittedName>
</protein>
<keyword evidence="2" id="KW-1185">Reference proteome</keyword>
<reference evidence="1" key="1">
    <citation type="submission" date="2023-07" db="EMBL/GenBank/DDBJ databases">
        <title>Black Yeasts Isolated from many extreme environments.</title>
        <authorList>
            <person name="Coleine C."/>
            <person name="Stajich J.E."/>
            <person name="Selbmann L."/>
        </authorList>
    </citation>
    <scope>NUCLEOTIDE SEQUENCE</scope>
    <source>
        <strain evidence="1">CCFEE 5714</strain>
    </source>
</reference>